<gene>
    <name evidence="3" type="ORF">CLV67_10480</name>
</gene>
<name>A0A2T0KGJ0_9ACTN</name>
<dbReference type="InterPro" id="IPR035940">
    <property type="entry name" value="CAP_sf"/>
</dbReference>
<dbReference type="InterPro" id="IPR014044">
    <property type="entry name" value="CAP_dom"/>
</dbReference>
<dbReference type="CDD" id="cd05379">
    <property type="entry name" value="CAP_bacterial"/>
    <property type="match status" value="1"/>
</dbReference>
<accession>A0A2T0KGJ0</accession>
<keyword evidence="4" id="KW-1185">Reference proteome</keyword>
<sequence length="164" mass="16895">MRQILRRLAVAALLAPAAAAAAATMIASPADAAPAKVSEQALQDEVNRLTNVERTKAGCPALAVNAQLTKASREHSAWMAQTGTFSHVGAGGSDFVSRAKAAGHTSPAGENIGWNYHTAAAVVDGWMSSPGHRANVLNCASKTVGVGVAYSANGQPYYTQNFGF</sequence>
<organism evidence="3 4">
    <name type="scientific">Actinoplanes italicus</name>
    <dbReference type="NCBI Taxonomy" id="113567"/>
    <lineage>
        <taxon>Bacteria</taxon>
        <taxon>Bacillati</taxon>
        <taxon>Actinomycetota</taxon>
        <taxon>Actinomycetes</taxon>
        <taxon>Micromonosporales</taxon>
        <taxon>Micromonosporaceae</taxon>
        <taxon>Actinoplanes</taxon>
    </lineage>
</organism>
<keyword evidence="1" id="KW-0732">Signal</keyword>
<dbReference type="SUPFAM" id="SSF55797">
    <property type="entry name" value="PR-1-like"/>
    <property type="match status" value="1"/>
</dbReference>
<dbReference type="Pfam" id="PF00188">
    <property type="entry name" value="CAP"/>
    <property type="match status" value="1"/>
</dbReference>
<dbReference type="InterPro" id="IPR006311">
    <property type="entry name" value="TAT_signal"/>
</dbReference>
<evidence type="ECO:0000313" key="3">
    <source>
        <dbReference type="EMBL" id="PRX22553.1"/>
    </source>
</evidence>
<dbReference type="Gene3D" id="3.40.33.10">
    <property type="entry name" value="CAP"/>
    <property type="match status" value="1"/>
</dbReference>
<evidence type="ECO:0000256" key="1">
    <source>
        <dbReference type="SAM" id="SignalP"/>
    </source>
</evidence>
<feature type="signal peptide" evidence="1">
    <location>
        <begin position="1"/>
        <end position="32"/>
    </location>
</feature>
<dbReference type="AlphaFoldDB" id="A0A2T0KGJ0"/>
<dbReference type="PANTHER" id="PTHR31157">
    <property type="entry name" value="SCP DOMAIN-CONTAINING PROTEIN"/>
    <property type="match status" value="1"/>
</dbReference>
<dbReference type="PROSITE" id="PS51318">
    <property type="entry name" value="TAT"/>
    <property type="match status" value="1"/>
</dbReference>
<comment type="caution">
    <text evidence="3">The sequence shown here is derived from an EMBL/GenBank/DDBJ whole genome shotgun (WGS) entry which is preliminary data.</text>
</comment>
<dbReference type="EMBL" id="PVMZ01000004">
    <property type="protein sequence ID" value="PRX22553.1"/>
    <property type="molecule type" value="Genomic_DNA"/>
</dbReference>
<evidence type="ECO:0000259" key="2">
    <source>
        <dbReference type="Pfam" id="PF00188"/>
    </source>
</evidence>
<reference evidence="3 4" key="1">
    <citation type="submission" date="2018-03" db="EMBL/GenBank/DDBJ databases">
        <title>Genomic Encyclopedia of Archaeal and Bacterial Type Strains, Phase II (KMG-II): from individual species to whole genera.</title>
        <authorList>
            <person name="Goeker M."/>
        </authorList>
    </citation>
    <scope>NUCLEOTIDE SEQUENCE [LARGE SCALE GENOMIC DNA]</scope>
    <source>
        <strain evidence="3 4">DSM 43146</strain>
    </source>
</reference>
<protein>
    <submittedName>
        <fullName evidence="3">Uncharacterized protein YkwD</fullName>
    </submittedName>
</protein>
<dbReference type="PANTHER" id="PTHR31157:SF1">
    <property type="entry name" value="SCP DOMAIN-CONTAINING PROTEIN"/>
    <property type="match status" value="1"/>
</dbReference>
<evidence type="ECO:0000313" key="4">
    <source>
        <dbReference type="Proteomes" id="UP000239415"/>
    </source>
</evidence>
<dbReference type="Proteomes" id="UP000239415">
    <property type="component" value="Unassembled WGS sequence"/>
</dbReference>
<feature type="chain" id="PRO_5015423703" evidence="1">
    <location>
        <begin position="33"/>
        <end position="164"/>
    </location>
</feature>
<feature type="domain" description="SCP" evidence="2">
    <location>
        <begin position="49"/>
        <end position="162"/>
    </location>
</feature>
<proteinExistence type="predicted"/>
<dbReference type="RefSeq" id="WP_239166058.1">
    <property type="nucleotide sequence ID" value="NZ_BOMO01000019.1"/>
</dbReference>